<keyword evidence="1" id="KW-0472">Membrane</keyword>
<protein>
    <submittedName>
        <fullName evidence="2">Uncharacterized protein</fullName>
    </submittedName>
</protein>
<evidence type="ECO:0000313" key="3">
    <source>
        <dbReference type="Proteomes" id="UP001208690"/>
    </source>
</evidence>
<accession>A0ABT3BD19</accession>
<organism evidence="2 3">
    <name type="scientific">Roseobacter sinensis</name>
    <dbReference type="NCBI Taxonomy" id="2931391"/>
    <lineage>
        <taxon>Bacteria</taxon>
        <taxon>Pseudomonadati</taxon>
        <taxon>Pseudomonadota</taxon>
        <taxon>Alphaproteobacteria</taxon>
        <taxon>Rhodobacterales</taxon>
        <taxon>Roseobacteraceae</taxon>
        <taxon>Roseobacter</taxon>
    </lineage>
</organism>
<dbReference type="RefSeq" id="WP_263843791.1">
    <property type="nucleotide sequence ID" value="NZ_JALIEB010000004.1"/>
</dbReference>
<sequence>MSNMENLEHQLSERERQSEVNARALSAIESQSIRQEARGYAVMASFLGYGEGALGTGTFGKISHWAKLFCIGFAFLVPSLLVWRVLL</sequence>
<proteinExistence type="predicted"/>
<dbReference type="EMBL" id="JALIEB010000004">
    <property type="protein sequence ID" value="MCV3271473.1"/>
    <property type="molecule type" value="Genomic_DNA"/>
</dbReference>
<evidence type="ECO:0000256" key="1">
    <source>
        <dbReference type="SAM" id="Phobius"/>
    </source>
</evidence>
<reference evidence="2 3" key="1">
    <citation type="submission" date="2022-04" db="EMBL/GenBank/DDBJ databases">
        <title>Roseobacter sp. WL0113 is a bacterium isolated from neritic sediment.</title>
        <authorList>
            <person name="Wang L."/>
            <person name="He W."/>
            <person name="Zhang D.-F."/>
        </authorList>
    </citation>
    <scope>NUCLEOTIDE SEQUENCE [LARGE SCALE GENOMIC DNA]</scope>
    <source>
        <strain evidence="2 3">WL0113</strain>
    </source>
</reference>
<feature type="transmembrane region" description="Helical" evidence="1">
    <location>
        <begin position="68"/>
        <end position="86"/>
    </location>
</feature>
<comment type="caution">
    <text evidence="2">The sequence shown here is derived from an EMBL/GenBank/DDBJ whole genome shotgun (WGS) entry which is preliminary data.</text>
</comment>
<evidence type="ECO:0000313" key="2">
    <source>
        <dbReference type="EMBL" id="MCV3271473.1"/>
    </source>
</evidence>
<gene>
    <name evidence="2" type="ORF">MUB52_08540</name>
</gene>
<keyword evidence="3" id="KW-1185">Reference proteome</keyword>
<dbReference type="Proteomes" id="UP001208690">
    <property type="component" value="Unassembled WGS sequence"/>
</dbReference>
<name>A0ABT3BD19_9RHOB</name>
<keyword evidence="1" id="KW-0812">Transmembrane</keyword>
<keyword evidence="1" id="KW-1133">Transmembrane helix</keyword>